<protein>
    <recommendedName>
        <fullName evidence="1">Mor transcription activator domain-containing protein</fullName>
    </recommendedName>
</protein>
<comment type="caution">
    <text evidence="2">The sequence shown here is derived from an EMBL/GenBank/DDBJ whole genome shotgun (WGS) entry which is preliminary data.</text>
</comment>
<evidence type="ECO:0000259" key="1">
    <source>
        <dbReference type="Pfam" id="PF08765"/>
    </source>
</evidence>
<proteinExistence type="predicted"/>
<evidence type="ECO:0000313" key="2">
    <source>
        <dbReference type="EMBL" id="MET3652486.1"/>
    </source>
</evidence>
<dbReference type="InterPro" id="IPR014875">
    <property type="entry name" value="Mor_transcription_activator"/>
</dbReference>
<dbReference type="Gene3D" id="1.10.10.60">
    <property type="entry name" value="Homeodomain-like"/>
    <property type="match status" value="1"/>
</dbReference>
<dbReference type="EMBL" id="JBEPMU010000003">
    <property type="protein sequence ID" value="MET3652486.1"/>
    <property type="molecule type" value="Genomic_DNA"/>
</dbReference>
<reference evidence="2 3" key="1">
    <citation type="submission" date="2024-06" db="EMBL/GenBank/DDBJ databases">
        <title>Sorghum-associated microbial communities from plants grown in Nebraska, USA.</title>
        <authorList>
            <person name="Schachtman D."/>
        </authorList>
    </citation>
    <scope>NUCLEOTIDE SEQUENCE [LARGE SCALE GENOMIC DNA]</scope>
    <source>
        <strain evidence="2 3">1073</strain>
    </source>
</reference>
<dbReference type="Pfam" id="PF08765">
    <property type="entry name" value="Mor"/>
    <property type="match status" value="1"/>
</dbReference>
<keyword evidence="3" id="KW-1185">Reference proteome</keyword>
<accession>A0ABV2JUG9</accession>
<organism evidence="2 3">
    <name type="scientific">Dyella japonica</name>
    <dbReference type="NCBI Taxonomy" id="231455"/>
    <lineage>
        <taxon>Bacteria</taxon>
        <taxon>Pseudomonadati</taxon>
        <taxon>Pseudomonadota</taxon>
        <taxon>Gammaproteobacteria</taxon>
        <taxon>Lysobacterales</taxon>
        <taxon>Rhodanobacteraceae</taxon>
        <taxon>Dyella</taxon>
    </lineage>
</organism>
<feature type="domain" description="Mor transcription activator" evidence="1">
    <location>
        <begin position="9"/>
        <end position="90"/>
    </location>
</feature>
<name>A0ABV2JUG9_9GAMM</name>
<evidence type="ECO:0000313" key="3">
    <source>
        <dbReference type="Proteomes" id="UP001549184"/>
    </source>
</evidence>
<gene>
    <name evidence="2" type="ORF">ABIC75_002218</name>
</gene>
<dbReference type="RefSeq" id="WP_309444555.1">
    <property type="nucleotide sequence ID" value="NZ_JBEPMU010000003.1"/>
</dbReference>
<sequence>MAHLDLVADILDRIASAHGKLPPKVLMAVEADVRADWGGERHYIAKVGESGKAKLAERDKQIRAEHRRGDHDELIARRHDISIKRVRQILAVPFAV</sequence>
<dbReference type="Proteomes" id="UP001549184">
    <property type="component" value="Unassembled WGS sequence"/>
</dbReference>